<dbReference type="EMBL" id="VFQX01000048">
    <property type="protein sequence ID" value="KAF0975163.1"/>
    <property type="molecule type" value="Genomic_DNA"/>
</dbReference>
<evidence type="ECO:0000313" key="2">
    <source>
        <dbReference type="EMBL" id="KAF0975163.1"/>
    </source>
</evidence>
<feature type="region of interest" description="Disordered" evidence="1">
    <location>
        <begin position="450"/>
        <end position="503"/>
    </location>
</feature>
<dbReference type="Proteomes" id="UP000444721">
    <property type="component" value="Unassembled WGS sequence"/>
</dbReference>
<dbReference type="VEuPathDB" id="AmoebaDB:NF0084490"/>
<dbReference type="RefSeq" id="XP_044559876.1">
    <property type="nucleotide sequence ID" value="XM_044709493.1"/>
</dbReference>
<comment type="caution">
    <text evidence="2">The sequence shown here is derived from an EMBL/GenBank/DDBJ whole genome shotgun (WGS) entry which is preliminary data.</text>
</comment>
<reference evidence="2 3" key="1">
    <citation type="journal article" date="2019" name="Sci. Rep.">
        <title>Nanopore sequencing improves the draft genome of the human pathogenic amoeba Naegleria fowleri.</title>
        <authorList>
            <person name="Liechti N."/>
            <person name="Schurch N."/>
            <person name="Bruggmann R."/>
            <person name="Wittwer M."/>
        </authorList>
    </citation>
    <scope>NUCLEOTIDE SEQUENCE [LARGE SCALE GENOMIC DNA]</scope>
    <source>
        <strain evidence="2 3">ATCC 30894</strain>
    </source>
</reference>
<dbReference type="OrthoDB" id="10565078at2759"/>
<feature type="compositionally biased region" description="Pro residues" evidence="1">
    <location>
        <begin position="456"/>
        <end position="476"/>
    </location>
</feature>
<organism evidence="2 3">
    <name type="scientific">Naegleria fowleri</name>
    <name type="common">Brain eating amoeba</name>
    <dbReference type="NCBI Taxonomy" id="5763"/>
    <lineage>
        <taxon>Eukaryota</taxon>
        <taxon>Discoba</taxon>
        <taxon>Heterolobosea</taxon>
        <taxon>Tetramitia</taxon>
        <taxon>Eutetramitia</taxon>
        <taxon>Vahlkampfiidae</taxon>
        <taxon>Naegleria</taxon>
    </lineage>
</organism>
<evidence type="ECO:0000313" key="3">
    <source>
        <dbReference type="Proteomes" id="UP000444721"/>
    </source>
</evidence>
<dbReference type="VEuPathDB" id="AmoebaDB:FDP41_005916"/>
<protein>
    <submittedName>
        <fullName evidence="2">Uncharacterized protein</fullName>
    </submittedName>
</protein>
<evidence type="ECO:0000256" key="1">
    <source>
        <dbReference type="SAM" id="MobiDB-lite"/>
    </source>
</evidence>
<dbReference type="VEuPathDB" id="AmoebaDB:NfTy_044170"/>
<accession>A0A6A5BB05</accession>
<dbReference type="AlphaFoldDB" id="A0A6A5BB05"/>
<keyword evidence="3" id="KW-1185">Reference proteome</keyword>
<sequence>MFPPPPIKYHVPPTKRQEKMVNHLSTTTTTTRNNNNNGKKKNPIDRHVHSLFMQSQLSDVMIGVLPSPQQDHYSFDRMPPSAYRKNMIEREGFFEYPAHKIVLIQAFRLRKYILQHESLSFIHLHDVFSVYDPIGSTVLPLFQDKCLDGDHHDDHHNEDTHKYEHVLMTLLSPTLPHEIQEDCFRSALSLLYGQDLPLFDLTQEYALQVFDLLMRMGAFEIAAQWIQDMFVQSQEINPENMQFALLIWRRCFQELSYWKSKLETIKRALNEKKEDPSSLNWIQNTEKSVSSCSSSQHSSCCDTTVDSGYQSTTVLDDTFNEIFNILQSLYKVMHEVIVEQVLQVQIQYSSVDQESIENATTTTMIENTPNTTGIIIREEPLQKRIMDHVLSTYFSFEQFLAFVESVCCPIMTWGQICELIMKWATSDDTRSVLYLGGLLLKVEKAFDKCRQKGGKVPPPPPLSKIKPSPPLCPPRLVPKSSLTPPSQRSVPLLSQIAAGQSLR</sequence>
<name>A0A6A5BB05_NAEFO</name>
<dbReference type="GeneID" id="68113134"/>
<proteinExistence type="predicted"/>
<gene>
    <name evidence="2" type="ORF">FDP41_005916</name>
</gene>